<gene>
    <name evidence="7" type="ORF">K239x_23770</name>
</gene>
<feature type="region of interest" description="Disordered" evidence="5">
    <location>
        <begin position="54"/>
        <end position="74"/>
    </location>
</feature>
<evidence type="ECO:0000256" key="3">
    <source>
        <dbReference type="ARBA" id="ARBA00022989"/>
    </source>
</evidence>
<accession>A0A517NTH1</accession>
<protein>
    <submittedName>
        <fullName evidence="7">Neutral zinc metallopeptidase</fullName>
    </submittedName>
</protein>
<dbReference type="OrthoDB" id="9774900at2"/>
<keyword evidence="3 6" id="KW-1133">Transmembrane helix</keyword>
<name>A0A517NTH1_9BACT</name>
<evidence type="ECO:0000256" key="6">
    <source>
        <dbReference type="SAM" id="Phobius"/>
    </source>
</evidence>
<evidence type="ECO:0000313" key="7">
    <source>
        <dbReference type="EMBL" id="QDT10421.1"/>
    </source>
</evidence>
<dbReference type="InterPro" id="IPR007343">
    <property type="entry name" value="Uncharacterised_pept_Zn_put"/>
</dbReference>
<feature type="compositionally biased region" description="Low complexity" evidence="5">
    <location>
        <begin position="54"/>
        <end position="66"/>
    </location>
</feature>
<dbReference type="Proteomes" id="UP000319817">
    <property type="component" value="Chromosome"/>
</dbReference>
<evidence type="ECO:0000256" key="2">
    <source>
        <dbReference type="ARBA" id="ARBA00022692"/>
    </source>
</evidence>
<evidence type="ECO:0000313" key="8">
    <source>
        <dbReference type="Proteomes" id="UP000319817"/>
    </source>
</evidence>
<reference evidence="7 8" key="1">
    <citation type="submission" date="2019-02" db="EMBL/GenBank/DDBJ databases">
        <title>Deep-cultivation of Planctomycetes and their phenomic and genomic characterization uncovers novel biology.</title>
        <authorList>
            <person name="Wiegand S."/>
            <person name="Jogler M."/>
            <person name="Boedeker C."/>
            <person name="Pinto D."/>
            <person name="Vollmers J."/>
            <person name="Rivas-Marin E."/>
            <person name="Kohn T."/>
            <person name="Peeters S.H."/>
            <person name="Heuer A."/>
            <person name="Rast P."/>
            <person name="Oberbeckmann S."/>
            <person name="Bunk B."/>
            <person name="Jeske O."/>
            <person name="Meyerdierks A."/>
            <person name="Storesund J.E."/>
            <person name="Kallscheuer N."/>
            <person name="Luecker S."/>
            <person name="Lage O.M."/>
            <person name="Pohl T."/>
            <person name="Merkel B.J."/>
            <person name="Hornburger P."/>
            <person name="Mueller R.-W."/>
            <person name="Bruemmer F."/>
            <person name="Labrenz M."/>
            <person name="Spormann A.M."/>
            <person name="Op den Camp H."/>
            <person name="Overmann J."/>
            <person name="Amann R."/>
            <person name="Jetten M.S.M."/>
            <person name="Mascher T."/>
            <person name="Medema M.H."/>
            <person name="Devos D.P."/>
            <person name="Kaster A.-K."/>
            <person name="Ovreas L."/>
            <person name="Rohde M."/>
            <person name="Galperin M.Y."/>
            <person name="Jogler C."/>
        </authorList>
    </citation>
    <scope>NUCLEOTIDE SEQUENCE [LARGE SCALE GENOMIC DNA]</scope>
    <source>
        <strain evidence="7 8">K23_9</strain>
    </source>
</reference>
<feature type="transmembrane region" description="Helical" evidence="6">
    <location>
        <begin position="21"/>
        <end position="42"/>
    </location>
</feature>
<evidence type="ECO:0000256" key="4">
    <source>
        <dbReference type="ARBA" id="ARBA00023136"/>
    </source>
</evidence>
<dbReference type="GO" id="GO:0016020">
    <property type="term" value="C:membrane"/>
    <property type="evidence" value="ECO:0007669"/>
    <property type="project" value="UniProtKB-SubCell"/>
</dbReference>
<evidence type="ECO:0000256" key="5">
    <source>
        <dbReference type="SAM" id="MobiDB-lite"/>
    </source>
</evidence>
<dbReference type="PANTHER" id="PTHR30168">
    <property type="entry name" value="PUTATIVE MEMBRANE PROTEIN YPFJ"/>
    <property type="match status" value="1"/>
</dbReference>
<keyword evidence="4 6" id="KW-0472">Membrane</keyword>
<dbReference type="RefSeq" id="WP_145417983.1">
    <property type="nucleotide sequence ID" value="NZ_CP036526.1"/>
</dbReference>
<organism evidence="7 8">
    <name type="scientific">Stieleria marina</name>
    <dbReference type="NCBI Taxonomy" id="1930275"/>
    <lineage>
        <taxon>Bacteria</taxon>
        <taxon>Pseudomonadati</taxon>
        <taxon>Planctomycetota</taxon>
        <taxon>Planctomycetia</taxon>
        <taxon>Pirellulales</taxon>
        <taxon>Pirellulaceae</taxon>
        <taxon>Stieleria</taxon>
    </lineage>
</organism>
<evidence type="ECO:0000256" key="1">
    <source>
        <dbReference type="ARBA" id="ARBA00004167"/>
    </source>
</evidence>
<dbReference type="Pfam" id="PF04228">
    <property type="entry name" value="Zn_peptidase"/>
    <property type="match status" value="1"/>
</dbReference>
<keyword evidence="2 6" id="KW-0812">Transmembrane</keyword>
<sequence>MRWRGRRQSENVEDRRGVSGPAVVGGGMGLMIIALVIALLGGNPQKFLQQAKQKQAAPAQAGGPAAELSPEEKERGDFAKVVFADTEDVWTDLFAKAGKRYKNPTMVLFSGKVQSACGFASAASGPFYCPADEKVYLDTSFFRQLSGQLGAPGDFAQAYVIAHEVGHHVQNQLGYTDQVEKVRRTQSKEAANEASVRLELQADFFAGCMLHHAQRTKNIIEPGDVEEALRAATAIGDDRLQKRSQGYVVPESFTHGSSEQRLDWFMKGLKTGDLSQSDTFKMRYSEL</sequence>
<dbReference type="AlphaFoldDB" id="A0A517NTH1"/>
<keyword evidence="8" id="KW-1185">Reference proteome</keyword>
<comment type="subcellular location">
    <subcellularLocation>
        <location evidence="1">Membrane</location>
        <topology evidence="1">Single-pass membrane protein</topology>
    </subcellularLocation>
</comment>
<proteinExistence type="predicted"/>
<dbReference type="EMBL" id="CP036526">
    <property type="protein sequence ID" value="QDT10421.1"/>
    <property type="molecule type" value="Genomic_DNA"/>
</dbReference>
<dbReference type="PANTHER" id="PTHR30168:SF0">
    <property type="entry name" value="INNER MEMBRANE PROTEIN"/>
    <property type="match status" value="1"/>
</dbReference>